<proteinExistence type="predicted"/>
<protein>
    <recommendedName>
        <fullName evidence="3">F-box/LRR-repeat protein</fullName>
    </recommendedName>
</protein>
<reference evidence="1 2" key="2">
    <citation type="journal article" date="2017" name="Front. Plant Sci.">
        <title>Gene Classification and Mining of Molecular Markers Useful in Red Clover (Trifolium pratense) Breeding.</title>
        <authorList>
            <person name="Istvanek J."/>
            <person name="Dluhosova J."/>
            <person name="Dluhos P."/>
            <person name="Patkova L."/>
            <person name="Nedelnik J."/>
            <person name="Repkova J."/>
        </authorList>
    </citation>
    <scope>NUCLEOTIDE SEQUENCE [LARGE SCALE GENOMIC DNA]</scope>
    <source>
        <strain evidence="2">cv. Tatra</strain>
        <tissue evidence="1">Young leaves</tissue>
    </source>
</reference>
<dbReference type="GO" id="GO:0019005">
    <property type="term" value="C:SCF ubiquitin ligase complex"/>
    <property type="evidence" value="ECO:0007669"/>
    <property type="project" value="TreeGrafter"/>
</dbReference>
<dbReference type="GO" id="GO:0031146">
    <property type="term" value="P:SCF-dependent proteasomal ubiquitin-dependent protein catabolic process"/>
    <property type="evidence" value="ECO:0007669"/>
    <property type="project" value="TreeGrafter"/>
</dbReference>
<comment type="caution">
    <text evidence="1">The sequence shown here is derived from an EMBL/GenBank/DDBJ whole genome shotgun (WGS) entry which is preliminary data.</text>
</comment>
<dbReference type="SUPFAM" id="SSF52047">
    <property type="entry name" value="RNI-like"/>
    <property type="match status" value="1"/>
</dbReference>
<dbReference type="Proteomes" id="UP000236291">
    <property type="component" value="Unassembled WGS sequence"/>
</dbReference>
<dbReference type="AlphaFoldDB" id="A0A2K3NDU7"/>
<dbReference type="Gene3D" id="3.80.10.10">
    <property type="entry name" value="Ribonuclease Inhibitor"/>
    <property type="match status" value="1"/>
</dbReference>
<dbReference type="PANTHER" id="PTHR13318">
    <property type="entry name" value="PARTNER OF PAIRED, ISOFORM B-RELATED"/>
    <property type="match status" value="1"/>
</dbReference>
<name>A0A2K3NDU7_TRIPR</name>
<dbReference type="PANTHER" id="PTHR13318:SF106">
    <property type="entry name" value="F-BOX_LRR-REPEAT PROTEIN 2"/>
    <property type="match status" value="1"/>
</dbReference>
<dbReference type="InterPro" id="IPR032675">
    <property type="entry name" value="LRR_dom_sf"/>
</dbReference>
<sequence>MTTTTTVAAAESYLSDECWKHVFKFLDDGHHNNSNLMSLSLASKEFLSITNRLRSTLSIFDGNPTTISLFHRFSNLTSLDLKFYHGDVDVLLHQISCFPLKLTSLNLSNQLTIPASGLRAFSRNITTLTSLTCSGIYSLCSSDLFLIANCFPLLEEVDLSKPAQFKDHTNFLNAIKFLSLTLFELRKINLTGHDYINDQSLLHLFKNCKLLEEAIMFN</sequence>
<dbReference type="OrthoDB" id="1751573at2759"/>
<reference evidence="1 2" key="1">
    <citation type="journal article" date="2014" name="Am. J. Bot.">
        <title>Genome assembly and annotation for red clover (Trifolium pratense; Fabaceae).</title>
        <authorList>
            <person name="Istvanek J."/>
            <person name="Jaros M."/>
            <person name="Krenek A."/>
            <person name="Repkova J."/>
        </authorList>
    </citation>
    <scope>NUCLEOTIDE SEQUENCE [LARGE SCALE GENOMIC DNA]</scope>
    <source>
        <strain evidence="2">cv. Tatra</strain>
        <tissue evidence="1">Young leaves</tissue>
    </source>
</reference>
<evidence type="ECO:0008006" key="3">
    <source>
        <dbReference type="Google" id="ProtNLM"/>
    </source>
</evidence>
<evidence type="ECO:0000313" key="2">
    <source>
        <dbReference type="Proteomes" id="UP000236291"/>
    </source>
</evidence>
<organism evidence="1 2">
    <name type="scientific">Trifolium pratense</name>
    <name type="common">Red clover</name>
    <dbReference type="NCBI Taxonomy" id="57577"/>
    <lineage>
        <taxon>Eukaryota</taxon>
        <taxon>Viridiplantae</taxon>
        <taxon>Streptophyta</taxon>
        <taxon>Embryophyta</taxon>
        <taxon>Tracheophyta</taxon>
        <taxon>Spermatophyta</taxon>
        <taxon>Magnoliopsida</taxon>
        <taxon>eudicotyledons</taxon>
        <taxon>Gunneridae</taxon>
        <taxon>Pentapetalae</taxon>
        <taxon>rosids</taxon>
        <taxon>fabids</taxon>
        <taxon>Fabales</taxon>
        <taxon>Fabaceae</taxon>
        <taxon>Papilionoideae</taxon>
        <taxon>50 kb inversion clade</taxon>
        <taxon>NPAAA clade</taxon>
        <taxon>Hologalegina</taxon>
        <taxon>IRL clade</taxon>
        <taxon>Trifolieae</taxon>
        <taxon>Trifolium</taxon>
    </lineage>
</organism>
<dbReference type="EMBL" id="ASHM01019818">
    <property type="protein sequence ID" value="PNY01206.1"/>
    <property type="molecule type" value="Genomic_DNA"/>
</dbReference>
<evidence type="ECO:0000313" key="1">
    <source>
        <dbReference type="EMBL" id="PNY01206.1"/>
    </source>
</evidence>
<accession>A0A2K3NDU7</accession>
<gene>
    <name evidence="1" type="ORF">L195_g024495</name>
</gene>
<dbReference type="STRING" id="57577.A0A2K3NDU7"/>